<keyword evidence="6" id="KW-1185">Reference proteome</keyword>
<evidence type="ECO:0000313" key="5">
    <source>
        <dbReference type="EMBL" id="GGO84050.1"/>
    </source>
</evidence>
<keyword evidence="1" id="KW-0645">Protease</keyword>
<evidence type="ECO:0000313" key="6">
    <source>
        <dbReference type="Proteomes" id="UP000655410"/>
    </source>
</evidence>
<dbReference type="Pfam" id="PF07687">
    <property type="entry name" value="M20_dimer"/>
    <property type="match status" value="1"/>
</dbReference>
<keyword evidence="2" id="KW-0479">Metal-binding</keyword>
<dbReference type="Pfam" id="PF01546">
    <property type="entry name" value="Peptidase_M20"/>
    <property type="match status" value="1"/>
</dbReference>
<dbReference type="EMBL" id="BMNI01000001">
    <property type="protein sequence ID" value="GGO84050.1"/>
    <property type="molecule type" value="Genomic_DNA"/>
</dbReference>
<dbReference type="Gene3D" id="3.30.70.360">
    <property type="match status" value="1"/>
</dbReference>
<dbReference type="SUPFAM" id="SSF55031">
    <property type="entry name" value="Bacterial exopeptidase dimerisation domain"/>
    <property type="match status" value="1"/>
</dbReference>
<feature type="domain" description="Peptidase M20 dimerisation" evidence="4">
    <location>
        <begin position="196"/>
        <end position="326"/>
    </location>
</feature>
<dbReference type="PANTHER" id="PTHR43270:SF12">
    <property type="entry name" value="SUCCINYL-DIAMINOPIMELATE DESUCCINYLASE"/>
    <property type="match status" value="1"/>
</dbReference>
<dbReference type="InterPro" id="IPR051458">
    <property type="entry name" value="Cyt/Met_Dipeptidase"/>
</dbReference>
<dbReference type="Proteomes" id="UP000655410">
    <property type="component" value="Unassembled WGS sequence"/>
</dbReference>
<dbReference type="InterPro" id="IPR002933">
    <property type="entry name" value="Peptidase_M20"/>
</dbReference>
<protein>
    <submittedName>
        <fullName evidence="5">Dipeptidase</fullName>
    </submittedName>
</protein>
<accession>A0ABQ2N5F0</accession>
<evidence type="ECO:0000259" key="4">
    <source>
        <dbReference type="Pfam" id="PF07687"/>
    </source>
</evidence>
<evidence type="ECO:0000256" key="3">
    <source>
        <dbReference type="ARBA" id="ARBA00022801"/>
    </source>
</evidence>
<dbReference type="PANTHER" id="PTHR43270">
    <property type="entry name" value="BETA-ALA-HIS DIPEPTIDASE"/>
    <property type="match status" value="1"/>
</dbReference>
<evidence type="ECO:0000256" key="1">
    <source>
        <dbReference type="ARBA" id="ARBA00022670"/>
    </source>
</evidence>
<evidence type="ECO:0000256" key="2">
    <source>
        <dbReference type="ARBA" id="ARBA00022723"/>
    </source>
</evidence>
<dbReference type="SUPFAM" id="SSF53187">
    <property type="entry name" value="Zn-dependent exopeptidases"/>
    <property type="match status" value="1"/>
</dbReference>
<dbReference type="InterPro" id="IPR036264">
    <property type="entry name" value="Bact_exopeptidase_dim_dom"/>
</dbReference>
<reference evidence="6" key="1">
    <citation type="journal article" date="2019" name="Int. J. Syst. Evol. Microbiol.">
        <title>The Global Catalogue of Microorganisms (GCM) 10K type strain sequencing project: providing services to taxonomists for standard genome sequencing and annotation.</title>
        <authorList>
            <consortium name="The Broad Institute Genomics Platform"/>
            <consortium name="The Broad Institute Genome Sequencing Center for Infectious Disease"/>
            <person name="Wu L."/>
            <person name="Ma J."/>
        </authorList>
    </citation>
    <scope>NUCLEOTIDE SEQUENCE [LARGE SCALE GENOMIC DNA]</scope>
    <source>
        <strain evidence="6">CGMCC 4.7371</strain>
    </source>
</reference>
<dbReference type="RefSeq" id="WP_188781811.1">
    <property type="nucleotide sequence ID" value="NZ_BMNI01000001.1"/>
</dbReference>
<comment type="caution">
    <text evidence="5">The sequence shown here is derived from an EMBL/GenBank/DDBJ whole genome shotgun (WGS) entry which is preliminary data.</text>
</comment>
<name>A0ABQ2N5F0_9ACTN</name>
<sequence>MAAVATGTAAAARAAADLVPEAEEWLARWIAIPSVSGSPQHAAAVESAARFVVARLRRFAAAVEVVPTSSGPIVLARVAGRDPSRPAVVGYGHLDVRPAGTGWHTPPFNPVRRGRLLFGRGASDDKGQLLAHLVAVEGWAAVGGPPTDVVLVIDGAEEIGSPGLAGALSRIRQPIGAVVLSDTRQARPRTPSLTVSQRGVITLSVTVDTAGPAVHAGRFGGAVLDPSLLLAGALARAERVVARLPADPAYAAGQGAAIRRAASRAVREGDLDALTTTRASLAVTTLRAGGAPGAVPRAATAVLDVRLPPSMRPETVLPALVRALRAGVEPTARVSVSRGHLARGFVAQHGARTLSAVHRACLAGFGQPAILVSSGGSIPAVGMLQQAFGHAPVLLGLGPADDRAHGPDEYLDLEDFVRSVRTAVSIYGNIACAPGPHGSCARGTGGTRHDARHLLLGDAERDRAYLRGLRNGHD</sequence>
<dbReference type="InterPro" id="IPR011650">
    <property type="entry name" value="Peptidase_M20_dimer"/>
</dbReference>
<dbReference type="Gene3D" id="3.40.630.10">
    <property type="entry name" value="Zn peptidases"/>
    <property type="match status" value="1"/>
</dbReference>
<organism evidence="5 6">
    <name type="scientific">Nocardioides phosphati</name>
    <dbReference type="NCBI Taxonomy" id="1867775"/>
    <lineage>
        <taxon>Bacteria</taxon>
        <taxon>Bacillati</taxon>
        <taxon>Actinomycetota</taxon>
        <taxon>Actinomycetes</taxon>
        <taxon>Propionibacteriales</taxon>
        <taxon>Nocardioidaceae</taxon>
        <taxon>Nocardioides</taxon>
    </lineage>
</organism>
<gene>
    <name evidence="5" type="ORF">GCM10011584_00690</name>
</gene>
<proteinExistence type="predicted"/>
<keyword evidence="3" id="KW-0378">Hydrolase</keyword>